<dbReference type="PANTHER" id="PTHR43347:SF3">
    <property type="entry name" value="ACYL-COA SYNTHETASE SHORT-CHAIN FAMILY MEMBER 3, MITOCHONDRIAL"/>
    <property type="match status" value="1"/>
</dbReference>
<dbReference type="InterPro" id="IPR042099">
    <property type="entry name" value="ANL_N_sf"/>
</dbReference>
<dbReference type="OrthoDB" id="1706066at2759"/>
<dbReference type="Proteomes" id="UP000557566">
    <property type="component" value="Unassembled WGS sequence"/>
</dbReference>
<dbReference type="Pfam" id="PF13193">
    <property type="entry name" value="AMP-binding_C"/>
    <property type="match status" value="1"/>
</dbReference>
<dbReference type="InterPro" id="IPR025110">
    <property type="entry name" value="AMP-bd_C"/>
</dbReference>
<comment type="similarity">
    <text evidence="1">Belongs to the ATP-dependent AMP-binding enzyme family.</text>
</comment>
<feature type="region of interest" description="Disordered" evidence="2">
    <location>
        <begin position="449"/>
        <end position="474"/>
    </location>
</feature>
<dbReference type="PANTHER" id="PTHR43347">
    <property type="entry name" value="ACYL-COA SYNTHETASE"/>
    <property type="match status" value="1"/>
</dbReference>
<sequence>MKRPLPLLGFSPTNIWPRAAMAHLQDDVLRASLERPDAFWARQAEQLDWHSKPDTALRRTRRTRGDGHDWEWFPGGEISTCHNCLDRHVAAGHGDGVALYWDSPVTAAKERYTYRQLLDEVEVLAGALREEGVQRGDVVMLYMPMIAAAVVAMLAVNRLGAVHSVVFGGFAPQALAQRIDACRPVLLLTASCGIDGAKPPQAYRPLVDEAISLAAHKPSRTLIWQRPQLRWGPVNRRDGQATWQRVTRSARARNLRADCVPVGSNDAVYIMHTSGTTGAPKGVLRDAAGHAVGLNLSISYLFGIHGPGDVVFTASDIGWVVGHSYIVYAPLLAGAATVLYEGKPVGTPDASAFWRVVDEYKVNVMFTAPTALRAIRRDDPHNRLLASVGESGGLRSLRALFLAGERSEPTLVSMYQDLLARYGAPEAQVVDNWWSTEVGSPITGRALAPDAARDRAHARRDHVPPTMRPGSAGKAMPGFDVRVVDDEGAEVARGVMGNIVLGLPLAPTAFRTLWRDDERFYKSYLDRFGGKWFDTGDSGWMDDDGYLHVMGRNDDVLNVSAHRLSSGGIEQAIASHPQVAEACVVGIPDALKGQLPFAFITLSTAEHPASAVPEEKLAAEVQALVRRQVGAFASLGGIVQGRGMIPRTRSGKTLRRVLRELVANAVHGEPEREVAVPSTVEDAGVVDVARAKISEYFGRSGHRHGAVEERAEERVEERVEERARAKL</sequence>
<reference evidence="6 7" key="1">
    <citation type="journal article" date="2020" name="Genome Biol. Evol.">
        <title>A new high-quality draft genome assembly of the Chinese cordyceps Ophiocordyceps sinensis.</title>
        <authorList>
            <person name="Shu R."/>
            <person name="Zhang J."/>
            <person name="Meng Q."/>
            <person name="Zhang H."/>
            <person name="Zhou G."/>
            <person name="Li M."/>
            <person name="Wu P."/>
            <person name="Zhao Y."/>
            <person name="Chen C."/>
            <person name="Qin Q."/>
        </authorList>
    </citation>
    <scope>NUCLEOTIDE SEQUENCE [LARGE SCALE GENOMIC DNA]</scope>
    <source>
        <strain evidence="6 7">IOZ07</strain>
    </source>
</reference>
<name>A0A8H4PWT7_9HYPO</name>
<protein>
    <recommendedName>
        <fullName evidence="8">Acetate-CoA ligase</fullName>
    </recommendedName>
</protein>
<proteinExistence type="inferred from homology"/>
<gene>
    <name evidence="6" type="ORF">G6O67_001131</name>
</gene>
<dbReference type="EMBL" id="JAAVMX010000002">
    <property type="protein sequence ID" value="KAF4511934.1"/>
    <property type="molecule type" value="Genomic_DNA"/>
</dbReference>
<feature type="domain" description="AMP-binding enzyme C-terminal" evidence="4">
    <location>
        <begin position="569"/>
        <end position="652"/>
    </location>
</feature>
<evidence type="ECO:0000313" key="7">
    <source>
        <dbReference type="Proteomes" id="UP000557566"/>
    </source>
</evidence>
<dbReference type="InterPro" id="IPR020845">
    <property type="entry name" value="AMP-binding_CS"/>
</dbReference>
<dbReference type="SUPFAM" id="SSF56801">
    <property type="entry name" value="Acetyl-CoA synthetase-like"/>
    <property type="match status" value="1"/>
</dbReference>
<dbReference type="Pfam" id="PF16177">
    <property type="entry name" value="ACAS_N"/>
    <property type="match status" value="1"/>
</dbReference>
<dbReference type="InterPro" id="IPR045851">
    <property type="entry name" value="AMP-bd_C_sf"/>
</dbReference>
<feature type="domain" description="AMP-dependent synthetase/ligase" evidence="3">
    <location>
        <begin position="88"/>
        <end position="502"/>
    </location>
</feature>
<evidence type="ECO:0000259" key="4">
    <source>
        <dbReference type="Pfam" id="PF13193"/>
    </source>
</evidence>
<organism evidence="6 7">
    <name type="scientific">Ophiocordyceps sinensis</name>
    <dbReference type="NCBI Taxonomy" id="72228"/>
    <lineage>
        <taxon>Eukaryota</taxon>
        <taxon>Fungi</taxon>
        <taxon>Dikarya</taxon>
        <taxon>Ascomycota</taxon>
        <taxon>Pezizomycotina</taxon>
        <taxon>Sordariomycetes</taxon>
        <taxon>Hypocreomycetidae</taxon>
        <taxon>Hypocreales</taxon>
        <taxon>Ophiocordycipitaceae</taxon>
        <taxon>Ophiocordyceps</taxon>
    </lineage>
</organism>
<evidence type="ECO:0000256" key="2">
    <source>
        <dbReference type="SAM" id="MobiDB-lite"/>
    </source>
</evidence>
<feature type="domain" description="Acetyl-coenzyme A synthetase N-terminal" evidence="5">
    <location>
        <begin position="27"/>
        <end position="84"/>
    </location>
</feature>
<dbReference type="Gene3D" id="3.40.50.12780">
    <property type="entry name" value="N-terminal domain of ligase-like"/>
    <property type="match status" value="1"/>
</dbReference>
<dbReference type="PROSITE" id="PS00455">
    <property type="entry name" value="AMP_BINDING"/>
    <property type="match status" value="1"/>
</dbReference>
<evidence type="ECO:0000256" key="1">
    <source>
        <dbReference type="ARBA" id="ARBA00006432"/>
    </source>
</evidence>
<evidence type="ECO:0008006" key="8">
    <source>
        <dbReference type="Google" id="ProtNLM"/>
    </source>
</evidence>
<dbReference type="InterPro" id="IPR000873">
    <property type="entry name" value="AMP-dep_synth/lig_dom"/>
</dbReference>
<comment type="caution">
    <text evidence="6">The sequence shown here is derived from an EMBL/GenBank/DDBJ whole genome shotgun (WGS) entry which is preliminary data.</text>
</comment>
<evidence type="ECO:0000259" key="3">
    <source>
        <dbReference type="Pfam" id="PF00501"/>
    </source>
</evidence>
<keyword evidence="7" id="KW-1185">Reference proteome</keyword>
<dbReference type="Pfam" id="PF00501">
    <property type="entry name" value="AMP-binding"/>
    <property type="match status" value="1"/>
</dbReference>
<dbReference type="AlphaFoldDB" id="A0A8H4PWT7"/>
<accession>A0A8H4PWT7</accession>
<dbReference type="Gene3D" id="3.30.300.30">
    <property type="match status" value="1"/>
</dbReference>
<evidence type="ECO:0000313" key="6">
    <source>
        <dbReference type="EMBL" id="KAF4511934.1"/>
    </source>
</evidence>
<evidence type="ECO:0000259" key="5">
    <source>
        <dbReference type="Pfam" id="PF16177"/>
    </source>
</evidence>
<dbReference type="GO" id="GO:0050218">
    <property type="term" value="F:propionate-CoA ligase activity"/>
    <property type="evidence" value="ECO:0007669"/>
    <property type="project" value="TreeGrafter"/>
</dbReference>
<dbReference type="InterPro" id="IPR032387">
    <property type="entry name" value="ACAS_N"/>
</dbReference>